<gene>
    <name evidence="5" type="ORF">GCM10010912_14350</name>
</gene>
<dbReference type="PRINTS" id="PR00035">
    <property type="entry name" value="HTHGNTR"/>
</dbReference>
<evidence type="ECO:0000256" key="1">
    <source>
        <dbReference type="ARBA" id="ARBA00023015"/>
    </source>
</evidence>
<evidence type="ECO:0000256" key="3">
    <source>
        <dbReference type="ARBA" id="ARBA00023163"/>
    </source>
</evidence>
<dbReference type="InterPro" id="IPR000524">
    <property type="entry name" value="Tscrpt_reg_HTH_GntR"/>
</dbReference>
<dbReference type="CDD" id="cd07377">
    <property type="entry name" value="WHTH_GntR"/>
    <property type="match status" value="1"/>
</dbReference>
<dbReference type="GO" id="GO:0003677">
    <property type="term" value="F:DNA binding"/>
    <property type="evidence" value="ECO:0007669"/>
    <property type="project" value="UniProtKB-KW"/>
</dbReference>
<keyword evidence="6" id="KW-1185">Reference proteome</keyword>
<keyword evidence="2" id="KW-0238">DNA-binding</keyword>
<keyword evidence="3" id="KW-0804">Transcription</keyword>
<accession>A0A917C3B9</accession>
<dbReference type="Gene3D" id="1.10.10.10">
    <property type="entry name" value="Winged helix-like DNA-binding domain superfamily/Winged helix DNA-binding domain"/>
    <property type="match status" value="1"/>
</dbReference>
<evidence type="ECO:0000313" key="5">
    <source>
        <dbReference type="EMBL" id="GGF70286.1"/>
    </source>
</evidence>
<organism evidence="5 6">
    <name type="scientific">Paenibacillus albidus</name>
    <dbReference type="NCBI Taxonomy" id="2041023"/>
    <lineage>
        <taxon>Bacteria</taxon>
        <taxon>Bacillati</taxon>
        <taxon>Bacillota</taxon>
        <taxon>Bacilli</taxon>
        <taxon>Bacillales</taxon>
        <taxon>Paenibacillaceae</taxon>
        <taxon>Paenibacillus</taxon>
    </lineage>
</organism>
<feature type="domain" description="HTH gntR-type" evidence="4">
    <location>
        <begin position="16"/>
        <end position="84"/>
    </location>
</feature>
<dbReference type="AlphaFoldDB" id="A0A917C3B9"/>
<dbReference type="PROSITE" id="PS50949">
    <property type="entry name" value="HTH_GNTR"/>
    <property type="match status" value="1"/>
</dbReference>
<proteinExistence type="predicted"/>
<dbReference type="RefSeq" id="WP_189023360.1">
    <property type="nucleotide sequence ID" value="NZ_BMKR01000005.1"/>
</dbReference>
<dbReference type="PANTHER" id="PTHR38445:SF9">
    <property type="entry name" value="HTH-TYPE TRANSCRIPTIONAL REPRESSOR YTRA"/>
    <property type="match status" value="1"/>
</dbReference>
<dbReference type="SUPFAM" id="SSF46785">
    <property type="entry name" value="Winged helix' DNA-binding domain"/>
    <property type="match status" value="1"/>
</dbReference>
<reference evidence="5" key="1">
    <citation type="journal article" date="2014" name="Int. J. Syst. Evol. Microbiol.">
        <title>Complete genome sequence of Corynebacterium casei LMG S-19264T (=DSM 44701T), isolated from a smear-ripened cheese.</title>
        <authorList>
            <consortium name="US DOE Joint Genome Institute (JGI-PGF)"/>
            <person name="Walter F."/>
            <person name="Albersmeier A."/>
            <person name="Kalinowski J."/>
            <person name="Ruckert C."/>
        </authorList>
    </citation>
    <scope>NUCLEOTIDE SEQUENCE</scope>
    <source>
        <strain evidence="5">CGMCC 1.16134</strain>
    </source>
</reference>
<dbReference type="PANTHER" id="PTHR38445">
    <property type="entry name" value="HTH-TYPE TRANSCRIPTIONAL REPRESSOR YTRA"/>
    <property type="match status" value="1"/>
</dbReference>
<sequence>MEASGLLFNIDADFPLPIHIQLKEQIKWLIGKGLLNPGDTLPSTNQLAEQLSINRNTIQSVYTQLKEDGLLLMQKGRGTQVAGEEEITRFKANHPHFSFVEQMIDEAHESNFVIDDLLLSGFAYVQLFGQRQKRKQRYLFIECKMSSCIFYLDEIRRLTSAEIQTIDVTSLPDEDLKQAIHNADVIVTRSDLAEKLRVFVDEAKKTLISVGSTGDVSLLLNMIRQP</sequence>
<dbReference type="GO" id="GO:0003700">
    <property type="term" value="F:DNA-binding transcription factor activity"/>
    <property type="evidence" value="ECO:0007669"/>
    <property type="project" value="InterPro"/>
</dbReference>
<protein>
    <recommendedName>
        <fullName evidence="4">HTH gntR-type domain-containing protein</fullName>
    </recommendedName>
</protein>
<dbReference type="InterPro" id="IPR036390">
    <property type="entry name" value="WH_DNA-bd_sf"/>
</dbReference>
<dbReference type="InterPro" id="IPR036388">
    <property type="entry name" value="WH-like_DNA-bd_sf"/>
</dbReference>
<dbReference type="EMBL" id="BMKR01000005">
    <property type="protein sequence ID" value="GGF70286.1"/>
    <property type="molecule type" value="Genomic_DNA"/>
</dbReference>
<dbReference type="Proteomes" id="UP000637643">
    <property type="component" value="Unassembled WGS sequence"/>
</dbReference>
<name>A0A917C3B9_9BACL</name>
<dbReference type="SMART" id="SM00345">
    <property type="entry name" value="HTH_GNTR"/>
    <property type="match status" value="1"/>
</dbReference>
<evidence type="ECO:0000313" key="6">
    <source>
        <dbReference type="Proteomes" id="UP000637643"/>
    </source>
</evidence>
<reference evidence="5" key="2">
    <citation type="submission" date="2020-09" db="EMBL/GenBank/DDBJ databases">
        <authorList>
            <person name="Sun Q."/>
            <person name="Zhou Y."/>
        </authorList>
    </citation>
    <scope>NUCLEOTIDE SEQUENCE</scope>
    <source>
        <strain evidence="5">CGMCC 1.16134</strain>
    </source>
</reference>
<dbReference type="Pfam" id="PF00392">
    <property type="entry name" value="GntR"/>
    <property type="match status" value="1"/>
</dbReference>
<keyword evidence="1" id="KW-0805">Transcription regulation</keyword>
<comment type="caution">
    <text evidence="5">The sequence shown here is derived from an EMBL/GenBank/DDBJ whole genome shotgun (WGS) entry which is preliminary data.</text>
</comment>
<evidence type="ECO:0000256" key="2">
    <source>
        <dbReference type="ARBA" id="ARBA00023125"/>
    </source>
</evidence>
<evidence type="ECO:0000259" key="4">
    <source>
        <dbReference type="PROSITE" id="PS50949"/>
    </source>
</evidence>